<evidence type="ECO:0000256" key="1">
    <source>
        <dbReference type="ARBA" id="ARBA00004613"/>
    </source>
</evidence>
<evidence type="ECO:0000256" key="10">
    <source>
        <dbReference type="SAM" id="SignalP"/>
    </source>
</evidence>
<feature type="region of interest" description="Disordered" evidence="9">
    <location>
        <begin position="417"/>
        <end position="438"/>
    </location>
</feature>
<keyword evidence="4" id="KW-0677">Repeat</keyword>
<comment type="caution">
    <text evidence="8">Lacks conserved residue(s) required for the propagation of feature annotation.</text>
</comment>
<evidence type="ECO:0000256" key="6">
    <source>
        <dbReference type="ARBA" id="ARBA00023157"/>
    </source>
</evidence>
<dbReference type="GO" id="GO:0005615">
    <property type="term" value="C:extracellular space"/>
    <property type="evidence" value="ECO:0007669"/>
    <property type="project" value="TreeGrafter"/>
</dbReference>
<dbReference type="GO" id="GO:0005509">
    <property type="term" value="F:calcium ion binding"/>
    <property type="evidence" value="ECO:0007669"/>
    <property type="project" value="InterPro"/>
</dbReference>
<dbReference type="PROSITE" id="PS00484">
    <property type="entry name" value="THYROGLOBULIN_1_1"/>
    <property type="match status" value="2"/>
</dbReference>
<reference evidence="14" key="1">
    <citation type="journal article" date="2017" name="bioRxiv">
        <title>Comparative analysis of the genomes of Stylophora pistillata and Acropora digitifera provides evidence for extensive differences between species of corals.</title>
        <authorList>
            <person name="Voolstra C.R."/>
            <person name="Li Y."/>
            <person name="Liew Y.J."/>
            <person name="Baumgarten S."/>
            <person name="Zoccola D."/>
            <person name="Flot J.-F."/>
            <person name="Tambutte S."/>
            <person name="Allemand D."/>
            <person name="Aranda M."/>
        </authorList>
    </citation>
    <scope>NUCLEOTIDE SEQUENCE [LARGE SCALE GENOMIC DNA]</scope>
</reference>
<dbReference type="SMART" id="SM00211">
    <property type="entry name" value="TY"/>
    <property type="match status" value="2"/>
</dbReference>
<organism evidence="13 14">
    <name type="scientific">Stylophora pistillata</name>
    <name type="common">Smooth cauliflower coral</name>
    <dbReference type="NCBI Taxonomy" id="50429"/>
    <lineage>
        <taxon>Eukaryota</taxon>
        <taxon>Metazoa</taxon>
        <taxon>Cnidaria</taxon>
        <taxon>Anthozoa</taxon>
        <taxon>Hexacorallia</taxon>
        <taxon>Scleractinia</taxon>
        <taxon>Astrocoeniina</taxon>
        <taxon>Pocilloporidae</taxon>
        <taxon>Stylophora</taxon>
    </lineage>
</organism>
<dbReference type="InterPro" id="IPR051950">
    <property type="entry name" value="Dev_reg/Prot_inhib"/>
</dbReference>
<evidence type="ECO:0000256" key="5">
    <source>
        <dbReference type="ARBA" id="ARBA00022837"/>
    </source>
</evidence>
<keyword evidence="7" id="KW-0325">Glycoprotein</keyword>
<comment type="caution">
    <text evidence="13">The sequence shown here is derived from an EMBL/GenBank/DDBJ whole genome shotgun (WGS) entry which is preliminary data.</text>
</comment>
<dbReference type="InterPro" id="IPR018247">
    <property type="entry name" value="EF_Hand_1_Ca_BS"/>
</dbReference>
<dbReference type="PANTHER" id="PTHR12352">
    <property type="entry name" value="SECRETED MODULAR CALCIUM-BINDING PROTEIN"/>
    <property type="match status" value="1"/>
</dbReference>
<dbReference type="FunFam" id="4.10.800.10:FF:000004">
    <property type="entry name" value="SPARC-related modular calcium-binding protein 1"/>
    <property type="match status" value="1"/>
</dbReference>
<sequence>MESVIHLAALSTLLILQILCFLGGIKEVGGTCSRTFECPTGDSGSIPVCGSDRRTYSSRCTLQLAKCNGHRVRMAYKGNCKGTRPPVPRRSHNLVASMTTKCLQERQEALSNARAKDLIMLGVFAPKCEADGSFSRVQCLNSSGYCWCVDKEGKEMPGTKVRQWTPDCPTIAYSQPSEKPSGKGWKAIKPCIDCKGCSRNVRTTFNDKLVKFLSKEFMDYVQRSASSSGQVQGQSRSMGKVHLLLWKFTHLDTNADYLLEMKELHALLKVTKKTIHPKKCSRTFMAYCDRDRDHKISLNEWYMCFGVKEIKKCSGEYLAAIQASKHSSSENQPYLPRCATDGSFTPTQCHYSIGYCWCVDIDTGKPIPNTTTKATSLDCWKYMSKQQNSTGLAKKECAQDLWTSFRRHMLRLFRREVEEDSPKNEDNPVESIRNQRRSARSGNLQHLGTFLSDNQVLIWKFNRLDKNKDKLLVSSEFLTSTMKKILGNIKRGRKCGKKLLVDCDLDKDRGLSMMEWTLCLRTNDRRMPLQ</sequence>
<keyword evidence="5" id="KW-0106">Calcium</keyword>
<dbReference type="GO" id="GO:0035592">
    <property type="term" value="P:establishment of protein localization to extracellular region"/>
    <property type="evidence" value="ECO:0007669"/>
    <property type="project" value="TreeGrafter"/>
</dbReference>
<evidence type="ECO:0000313" key="14">
    <source>
        <dbReference type="Proteomes" id="UP000225706"/>
    </source>
</evidence>
<dbReference type="InterPro" id="IPR036857">
    <property type="entry name" value="Thyroglobulin_1_sf"/>
</dbReference>
<dbReference type="STRING" id="50429.A0A2B4SIG5"/>
<accession>A0A2B4SIG5</accession>
<feature type="disulfide bond" evidence="8">
    <location>
        <begin position="148"/>
        <end position="168"/>
    </location>
</feature>
<dbReference type="Gene3D" id="1.10.238.10">
    <property type="entry name" value="EF-hand"/>
    <property type="match status" value="2"/>
</dbReference>
<feature type="domain" description="Thyroglobulin type-1" evidence="11">
    <location>
        <begin position="285"/>
        <end position="379"/>
    </location>
</feature>
<evidence type="ECO:0000256" key="4">
    <source>
        <dbReference type="ARBA" id="ARBA00022737"/>
    </source>
</evidence>
<keyword evidence="2" id="KW-0964">Secreted</keyword>
<dbReference type="InterPro" id="IPR036058">
    <property type="entry name" value="Kazal_dom_sf"/>
</dbReference>
<feature type="signal peptide" evidence="10">
    <location>
        <begin position="1"/>
        <end position="30"/>
    </location>
</feature>
<dbReference type="AlphaFoldDB" id="A0A2B4SIG5"/>
<dbReference type="Gene3D" id="3.30.60.30">
    <property type="match status" value="1"/>
</dbReference>
<evidence type="ECO:0000259" key="12">
    <source>
        <dbReference type="PROSITE" id="PS51465"/>
    </source>
</evidence>
<dbReference type="Pfam" id="PF00086">
    <property type="entry name" value="Thyroglobulin_1"/>
    <property type="match status" value="2"/>
</dbReference>
<dbReference type="InterPro" id="IPR019577">
    <property type="entry name" value="SPARC/Testican_Ca-bd-dom"/>
</dbReference>
<dbReference type="InterPro" id="IPR002350">
    <property type="entry name" value="Kazal_dom"/>
</dbReference>
<feature type="compositionally biased region" description="Basic and acidic residues" evidence="9">
    <location>
        <begin position="417"/>
        <end position="426"/>
    </location>
</feature>
<name>A0A2B4SIG5_STYPI</name>
<comment type="subcellular location">
    <subcellularLocation>
        <location evidence="1">Secreted</location>
    </subcellularLocation>
</comment>
<feature type="disulfide bond" evidence="8">
    <location>
        <begin position="139"/>
        <end position="146"/>
    </location>
</feature>
<evidence type="ECO:0000256" key="8">
    <source>
        <dbReference type="PROSITE-ProRule" id="PRU00500"/>
    </source>
</evidence>
<dbReference type="SUPFAM" id="SSF57610">
    <property type="entry name" value="Thyroglobulin type-1 domain"/>
    <property type="match status" value="2"/>
</dbReference>
<dbReference type="EMBL" id="LSMT01000074">
    <property type="protein sequence ID" value="PFX28909.1"/>
    <property type="molecule type" value="Genomic_DNA"/>
</dbReference>
<dbReference type="PANTHER" id="PTHR12352:SF3">
    <property type="entry name" value="NIDOGEN-2"/>
    <property type="match status" value="1"/>
</dbReference>
<evidence type="ECO:0000256" key="7">
    <source>
        <dbReference type="ARBA" id="ARBA00023180"/>
    </source>
</evidence>
<dbReference type="SUPFAM" id="SSF100895">
    <property type="entry name" value="Kazal-type serine protease inhibitors"/>
    <property type="match status" value="1"/>
</dbReference>
<dbReference type="CDD" id="cd00191">
    <property type="entry name" value="TY"/>
    <property type="match status" value="2"/>
</dbReference>
<dbReference type="PROSITE" id="PS00018">
    <property type="entry name" value="EF_HAND_1"/>
    <property type="match status" value="1"/>
</dbReference>
<dbReference type="SUPFAM" id="SSF47473">
    <property type="entry name" value="EF-hand"/>
    <property type="match status" value="2"/>
</dbReference>
<dbReference type="Proteomes" id="UP000225706">
    <property type="component" value="Unassembled WGS sequence"/>
</dbReference>
<feature type="domain" description="Kazal-like" evidence="12">
    <location>
        <begin position="26"/>
        <end position="82"/>
    </location>
</feature>
<keyword evidence="6 8" id="KW-1015">Disulfide bond</keyword>
<dbReference type="InterPro" id="IPR011992">
    <property type="entry name" value="EF-hand-dom_pair"/>
</dbReference>
<keyword evidence="3 10" id="KW-0732">Signal</keyword>
<evidence type="ECO:0000313" key="13">
    <source>
        <dbReference type="EMBL" id="PFX28909.1"/>
    </source>
</evidence>
<dbReference type="PROSITE" id="PS51465">
    <property type="entry name" value="KAZAL_2"/>
    <property type="match status" value="1"/>
</dbReference>
<feature type="domain" description="Thyroglobulin type-1" evidence="11">
    <location>
        <begin position="99"/>
        <end position="168"/>
    </location>
</feature>
<proteinExistence type="predicted"/>
<dbReference type="Pfam" id="PF10591">
    <property type="entry name" value="SPARC_Ca_bdg"/>
    <property type="match status" value="2"/>
</dbReference>
<dbReference type="Gene3D" id="4.10.800.10">
    <property type="entry name" value="Thyroglobulin type-1"/>
    <property type="match status" value="2"/>
</dbReference>
<feature type="chain" id="PRO_5013219533" evidence="10">
    <location>
        <begin position="31"/>
        <end position="530"/>
    </location>
</feature>
<evidence type="ECO:0000256" key="9">
    <source>
        <dbReference type="SAM" id="MobiDB-lite"/>
    </source>
</evidence>
<feature type="disulfide bond" evidence="8">
    <location>
        <begin position="349"/>
        <end position="356"/>
    </location>
</feature>
<evidence type="ECO:0000259" key="11">
    <source>
        <dbReference type="PROSITE" id="PS51162"/>
    </source>
</evidence>
<dbReference type="PROSITE" id="PS51162">
    <property type="entry name" value="THYROGLOBULIN_1_2"/>
    <property type="match status" value="2"/>
</dbReference>
<dbReference type="CDD" id="cd00104">
    <property type="entry name" value="KAZAL_FS"/>
    <property type="match status" value="1"/>
</dbReference>
<gene>
    <name evidence="13" type="primary">SMOC2</name>
    <name evidence="13" type="ORF">AWC38_SpisGene6340</name>
</gene>
<evidence type="ECO:0000256" key="3">
    <source>
        <dbReference type="ARBA" id="ARBA00022729"/>
    </source>
</evidence>
<dbReference type="Pfam" id="PF07648">
    <property type="entry name" value="Kazal_2"/>
    <property type="match status" value="1"/>
</dbReference>
<dbReference type="OrthoDB" id="5986054at2759"/>
<dbReference type="SMART" id="SM00280">
    <property type="entry name" value="KAZAL"/>
    <property type="match status" value="1"/>
</dbReference>
<protein>
    <submittedName>
        <fullName evidence="13">SPARC-related modular calcium-binding protein 2</fullName>
    </submittedName>
</protein>
<keyword evidence="14" id="KW-1185">Reference proteome</keyword>
<dbReference type="InterPro" id="IPR000716">
    <property type="entry name" value="Thyroglobulin_1"/>
</dbReference>
<evidence type="ECO:0000256" key="2">
    <source>
        <dbReference type="ARBA" id="ARBA00022525"/>
    </source>
</evidence>